<dbReference type="PANTHER" id="PTHR34849:SF3">
    <property type="entry name" value="SSR2962 PROTEIN"/>
    <property type="match status" value="1"/>
</dbReference>
<gene>
    <name evidence="1" type="ORF">MKP05_20705</name>
</gene>
<keyword evidence="2" id="KW-1185">Reference proteome</keyword>
<accession>A0ABS9S0B0</accession>
<dbReference type="Proteomes" id="UP001202117">
    <property type="component" value="Unassembled WGS sequence"/>
</dbReference>
<dbReference type="Pfam" id="PF04255">
    <property type="entry name" value="DUF433"/>
    <property type="match status" value="1"/>
</dbReference>
<dbReference type="SUPFAM" id="SSF46689">
    <property type="entry name" value="Homeodomain-like"/>
    <property type="match status" value="1"/>
</dbReference>
<sequence>MRNLQSRITINPDQCGGRPCIRGMRIRVVDVLDLLAQGLTTEQILEEMPDLEREDIEAAINYE</sequence>
<dbReference type="PANTHER" id="PTHR34849">
    <property type="entry name" value="SSL5025 PROTEIN"/>
    <property type="match status" value="1"/>
</dbReference>
<evidence type="ECO:0000313" key="1">
    <source>
        <dbReference type="EMBL" id="MCH4565522.1"/>
    </source>
</evidence>
<evidence type="ECO:0000313" key="2">
    <source>
        <dbReference type="Proteomes" id="UP001202117"/>
    </source>
</evidence>
<dbReference type="RefSeq" id="WP_240570057.1">
    <property type="nucleotide sequence ID" value="NZ_JAKVPY010000048.1"/>
</dbReference>
<dbReference type="EMBL" id="JAKVPY010000048">
    <property type="protein sequence ID" value="MCH4565522.1"/>
    <property type="molecule type" value="Genomic_DNA"/>
</dbReference>
<proteinExistence type="predicted"/>
<dbReference type="InterPro" id="IPR036388">
    <property type="entry name" value="WH-like_DNA-bd_sf"/>
</dbReference>
<dbReference type="InterPro" id="IPR009057">
    <property type="entry name" value="Homeodomain-like_sf"/>
</dbReference>
<name>A0ABS9S0B0_9GAMM</name>
<dbReference type="Gene3D" id="1.10.10.10">
    <property type="entry name" value="Winged helix-like DNA-binding domain superfamily/Winged helix DNA-binding domain"/>
    <property type="match status" value="1"/>
</dbReference>
<reference evidence="1 2" key="1">
    <citation type="submission" date="2022-02" db="EMBL/GenBank/DDBJ databases">
        <title>Halomonas fukangensis sp. nov., a halophilic bacterium isolated from a bulk soil of Kalidium foliatum at Fukang.</title>
        <authorList>
            <person name="Huang Y."/>
        </authorList>
    </citation>
    <scope>NUCLEOTIDE SEQUENCE [LARGE SCALE GENOMIC DNA]</scope>
    <source>
        <strain evidence="1 2">EGI 63088</strain>
    </source>
</reference>
<organism evidence="1 2">
    <name type="scientific">Halomonas flagellata</name>
    <dbReference type="NCBI Taxonomy" id="2920385"/>
    <lineage>
        <taxon>Bacteria</taxon>
        <taxon>Pseudomonadati</taxon>
        <taxon>Pseudomonadota</taxon>
        <taxon>Gammaproteobacteria</taxon>
        <taxon>Oceanospirillales</taxon>
        <taxon>Halomonadaceae</taxon>
        <taxon>Halomonas</taxon>
    </lineage>
</organism>
<dbReference type="InterPro" id="IPR007367">
    <property type="entry name" value="DUF433"/>
</dbReference>
<protein>
    <submittedName>
        <fullName evidence="1">DUF433 domain-containing protein</fullName>
    </submittedName>
</protein>
<comment type="caution">
    <text evidence="1">The sequence shown here is derived from an EMBL/GenBank/DDBJ whole genome shotgun (WGS) entry which is preliminary data.</text>
</comment>